<evidence type="ECO:0000313" key="1">
    <source>
        <dbReference type="EMBL" id="GAI66786.1"/>
    </source>
</evidence>
<dbReference type="EMBL" id="BARW01003416">
    <property type="protein sequence ID" value="GAI66786.1"/>
    <property type="molecule type" value="Genomic_DNA"/>
</dbReference>
<feature type="non-terminal residue" evidence="1">
    <location>
        <position position="110"/>
    </location>
</feature>
<comment type="caution">
    <text evidence="1">The sequence shown here is derived from an EMBL/GenBank/DDBJ whole genome shotgun (WGS) entry which is preliminary data.</text>
</comment>
<accession>X1RIH6</accession>
<dbReference type="AlphaFoldDB" id="X1RIH6"/>
<protein>
    <submittedName>
        <fullName evidence="1">Uncharacterized protein</fullName>
    </submittedName>
</protein>
<name>X1RIH6_9ZZZZ</name>
<proteinExistence type="predicted"/>
<sequence length="110" mass="12794">MIKIGIIIDKYHLQKKALKLIDYLSTVAKISLYLEEDYLIDYSNFDFNEDIFFVKAKSDLILNLIKLIERETDIPVINSSRGIWLAINRFLNSTLLRQSGIRVPNFTLNA</sequence>
<organism evidence="1">
    <name type="scientific">marine sediment metagenome</name>
    <dbReference type="NCBI Taxonomy" id="412755"/>
    <lineage>
        <taxon>unclassified sequences</taxon>
        <taxon>metagenomes</taxon>
        <taxon>ecological metagenomes</taxon>
    </lineage>
</organism>
<gene>
    <name evidence="1" type="ORF">S12H4_08732</name>
</gene>
<reference evidence="1" key="1">
    <citation type="journal article" date="2014" name="Front. Microbiol.">
        <title>High frequency of phylogenetically diverse reductive dehalogenase-homologous genes in deep subseafloor sedimentary metagenomes.</title>
        <authorList>
            <person name="Kawai M."/>
            <person name="Futagami T."/>
            <person name="Toyoda A."/>
            <person name="Takaki Y."/>
            <person name="Nishi S."/>
            <person name="Hori S."/>
            <person name="Arai W."/>
            <person name="Tsubouchi T."/>
            <person name="Morono Y."/>
            <person name="Uchiyama I."/>
            <person name="Ito T."/>
            <person name="Fujiyama A."/>
            <person name="Inagaki F."/>
            <person name="Takami H."/>
        </authorList>
    </citation>
    <scope>NUCLEOTIDE SEQUENCE</scope>
    <source>
        <strain evidence="1">Expedition CK06-06</strain>
    </source>
</reference>